<proteinExistence type="predicted"/>
<protein>
    <submittedName>
        <fullName evidence="1">Uncharacterized protein</fullName>
    </submittedName>
</protein>
<sequence>MLKIAEMILSQILSTIVDWLVSEAIQWMVLIFGYY</sequence>
<name>A0A378ZX63_9HYPH</name>
<dbReference type="EMBL" id="UGSK01000001">
    <property type="protein sequence ID" value="SUB01573.1"/>
    <property type="molecule type" value="Genomic_DNA"/>
</dbReference>
<evidence type="ECO:0000313" key="2">
    <source>
        <dbReference type="Proteomes" id="UP000255000"/>
    </source>
</evidence>
<reference evidence="1 2" key="1">
    <citation type="submission" date="2018-06" db="EMBL/GenBank/DDBJ databases">
        <authorList>
            <consortium name="Pathogen Informatics"/>
            <person name="Doyle S."/>
        </authorList>
    </citation>
    <scope>NUCLEOTIDE SEQUENCE [LARGE SCALE GENOMIC DNA]</scope>
    <source>
        <strain evidence="1 2">NCTC13350</strain>
    </source>
</reference>
<evidence type="ECO:0000313" key="1">
    <source>
        <dbReference type="EMBL" id="SUB01573.1"/>
    </source>
</evidence>
<organism evidence="1 2">
    <name type="scientific">Pannonibacter phragmitetus</name>
    <dbReference type="NCBI Taxonomy" id="121719"/>
    <lineage>
        <taxon>Bacteria</taxon>
        <taxon>Pseudomonadati</taxon>
        <taxon>Pseudomonadota</taxon>
        <taxon>Alphaproteobacteria</taxon>
        <taxon>Hyphomicrobiales</taxon>
        <taxon>Stappiaceae</taxon>
        <taxon>Pannonibacter</taxon>
    </lineage>
</organism>
<dbReference type="Proteomes" id="UP000255000">
    <property type="component" value="Unassembled WGS sequence"/>
</dbReference>
<dbReference type="AlphaFoldDB" id="A0A378ZX63"/>
<gene>
    <name evidence="1" type="ORF">NCTC13350_02515</name>
</gene>
<accession>A0A378ZX63</accession>